<comment type="caution">
    <text evidence="1">The sequence shown here is derived from an EMBL/GenBank/DDBJ whole genome shotgun (WGS) entry which is preliminary data.</text>
</comment>
<proteinExistence type="predicted"/>
<sequence length="1506" mass="175518">MKLTKSIGSTIMKAYSNLTRSYIHRTYYFHYPTKCILPNTGLKLALQNPSINNDDKKYISHSDENTDDESELTNDINDEYTQLYMQPQSIKDILYPNSKDVLIKKINECASLQDIYAFLMKHGDELNTMHITQLVLVLWDLQKMFYHVTLSSSPSYVNVLEFDKISANYMKTFKDDQISNRLWKLIESKISDFSIEQLSYVILYLNKMGIHPKEEIITILTSQFQKQFNADSSLSSLTRFMSAIYLKGDLSYFYNIQQFIPIVLDSIDRCETVEDLYVTTSCLTNMNALITKETLSRYVKKVTDFFKRDKIGSDHYKLVINIMMLLNISQWRDQNAGLIIQCLSLLQNNMHLLNVNELLIVHEVFCKIQEPGHILNEIQRNASKYLLQLEEEMNPQLDIRLKLFSCITYFAPPSQRPHFKKILQKYIDYLLDGKSLLELHKILLFTKICDADLCEKYWKKLLLCLDNKSFLDACLFKICQNYINFNEDLPDRRCPDFENKIVGILEHDINNKLLGLIPAYFPTVASFLLIFGRNRNTLETIIRKIDEFALYFSPLDCLHLSHGLQQAADINKLLTNVDITNMRGSLDKCTYKLLLNDCDTTTINVLTKSYIRRSSVDNVLFERLLDSYRNVSSLYSMLFKNISYNLFVTNTLLPDMLNKVVDYINLKKDDILGFNIERILHLCYHVGFLPDKYEEFFQTAIDVILRDQERMSGLSYLQASLSLCFYHRLPQSFIKQTFNVEFLEKLDVELANCYFKDVYPLRVRHYMMQLNRAVCLDYPESNVPWFHQKYLEQRHDNIQKRNPKDTVLHNSLRECLIRLGKSATCLEENEVSPYGYHIDFTLHLDGNDELITPNRPAKKIAVLIMRKNFYSKIHKRLKGFYQLKIRHLEILGYKTIIMDFGELLHTAKRNEHAKPQIQYYSTKFSPPKKEQRSRNLSVNVQKFLARKEAEEKVKQREALDRRNKLLALRSQDKKATRRVNVMLKRTKSANQSVIEDALDADNTAVTLAGPSQPDEDDYGYVSQESSALYNKMMEKYSKMPDEPKFPEMKKKISTNLSSTKDRVKAALEREKEEALLPHRRKRKHTSDTDGDSGRNFDGIIDPDIEPEKKESSKPKFKAAPLVNFSDLLKLAEKKQFEPVVIEPKKDDEERPLTKKQKKEIEREKEWRERKDSRGKAPQEKPPIMNRIPKVNDPGPQSTDRIPKKVNPDNQDSKRILNQNTKMLDKNSNISKVNKLPNRPDINDRKYPDANKNCDMNRKTLNGVKNSASYASKTESRESHLMPPPPIPKPRPSIPSEKLKSSIPPKDLQRKAPIPDNRIGQKNSIPPNGIKNKSVPNPSKQLPPNDLKPKQNPSNALKPKQFPPNDVRPKQFPPSDVRPKQFPPNDLRPKQFPPQDVRRNIKDVKRKPLLNKRRILDDDEEDYDPDMDDFIDDGPEGEEDYSKYISEIFGYDKRRYRFDDDDVDNMESSFSQQMKEEVISTKIGMYFIVFNILTIITIKIFLAAVTL</sequence>
<dbReference type="Proteomes" id="UP001056778">
    <property type="component" value="Chromosome 4"/>
</dbReference>
<gene>
    <name evidence="1" type="ORF">MML48_4g00002578</name>
</gene>
<keyword evidence="2" id="KW-1185">Reference proteome</keyword>
<protein>
    <submittedName>
        <fullName evidence="1">Fast leu-rich domain-containing</fullName>
    </submittedName>
</protein>
<dbReference type="EMBL" id="CM043018">
    <property type="protein sequence ID" value="KAI4462510.1"/>
    <property type="molecule type" value="Genomic_DNA"/>
</dbReference>
<name>A0ACB9T6R4_HOLOL</name>
<accession>A0ACB9T6R4</accession>
<reference evidence="1" key="1">
    <citation type="submission" date="2022-04" db="EMBL/GenBank/DDBJ databases">
        <title>Chromosome-scale genome assembly of Holotrichia oblita Faldermann.</title>
        <authorList>
            <person name="Rongchong L."/>
        </authorList>
    </citation>
    <scope>NUCLEOTIDE SEQUENCE</scope>
    <source>
        <strain evidence="1">81SQS9</strain>
    </source>
</reference>
<organism evidence="1 2">
    <name type="scientific">Holotrichia oblita</name>
    <name type="common">Chafer beetle</name>
    <dbReference type="NCBI Taxonomy" id="644536"/>
    <lineage>
        <taxon>Eukaryota</taxon>
        <taxon>Metazoa</taxon>
        <taxon>Ecdysozoa</taxon>
        <taxon>Arthropoda</taxon>
        <taxon>Hexapoda</taxon>
        <taxon>Insecta</taxon>
        <taxon>Pterygota</taxon>
        <taxon>Neoptera</taxon>
        <taxon>Endopterygota</taxon>
        <taxon>Coleoptera</taxon>
        <taxon>Polyphaga</taxon>
        <taxon>Scarabaeiformia</taxon>
        <taxon>Scarabaeidae</taxon>
        <taxon>Melolonthinae</taxon>
        <taxon>Holotrichia</taxon>
    </lineage>
</organism>
<evidence type="ECO:0000313" key="1">
    <source>
        <dbReference type="EMBL" id="KAI4462510.1"/>
    </source>
</evidence>
<evidence type="ECO:0000313" key="2">
    <source>
        <dbReference type="Proteomes" id="UP001056778"/>
    </source>
</evidence>